<evidence type="ECO:0000313" key="1">
    <source>
        <dbReference type="EMBL" id="VYT41369.1"/>
    </source>
</evidence>
<dbReference type="EMBL" id="CACRTB010000036">
    <property type="protein sequence ID" value="VYT41369.1"/>
    <property type="molecule type" value="Genomic_DNA"/>
</dbReference>
<gene>
    <name evidence="1" type="ORF">BCLFYP20_03899</name>
</gene>
<dbReference type="AlphaFoldDB" id="A0A6N2WF78"/>
<name>A0A6N2WF78_9BACE</name>
<accession>A0A6N2WF78</accession>
<sequence length="54" mass="6094">MPILGYKKTGFLQIIEPKIIIRKAGRNNAYITAVLDKSCSVAQAKREELKLKFS</sequence>
<organism evidence="1">
    <name type="scientific">Bacteroides caccae</name>
    <dbReference type="NCBI Taxonomy" id="47678"/>
    <lineage>
        <taxon>Bacteria</taxon>
        <taxon>Pseudomonadati</taxon>
        <taxon>Bacteroidota</taxon>
        <taxon>Bacteroidia</taxon>
        <taxon>Bacteroidales</taxon>
        <taxon>Bacteroidaceae</taxon>
        <taxon>Bacteroides</taxon>
    </lineage>
</organism>
<proteinExistence type="predicted"/>
<reference evidence="1" key="1">
    <citation type="submission" date="2019-11" db="EMBL/GenBank/DDBJ databases">
        <authorList>
            <person name="Feng L."/>
        </authorList>
    </citation>
    <scope>NUCLEOTIDE SEQUENCE</scope>
    <source>
        <strain evidence="1">BcaccaeLFYP20</strain>
    </source>
</reference>
<protein>
    <submittedName>
        <fullName evidence="1">Uncharacterized protein</fullName>
    </submittedName>
</protein>